<dbReference type="EMBL" id="VLTL01000370">
    <property type="protein sequence ID" value="KAA0145641.1"/>
    <property type="molecule type" value="Genomic_DNA"/>
</dbReference>
<dbReference type="InterPro" id="IPR000504">
    <property type="entry name" value="RRM_dom"/>
</dbReference>
<evidence type="ECO:0000256" key="2">
    <source>
        <dbReference type="PROSITE-ProRule" id="PRU00176"/>
    </source>
</evidence>
<feature type="domain" description="RRM" evidence="4">
    <location>
        <begin position="599"/>
        <end position="676"/>
    </location>
</feature>
<dbReference type="InterPro" id="IPR035979">
    <property type="entry name" value="RBD_domain_sf"/>
</dbReference>
<evidence type="ECO:0000256" key="1">
    <source>
        <dbReference type="ARBA" id="ARBA00022884"/>
    </source>
</evidence>
<feature type="region of interest" description="Disordered" evidence="3">
    <location>
        <begin position="190"/>
        <end position="281"/>
    </location>
</feature>
<dbReference type="Pfam" id="PF00076">
    <property type="entry name" value="RRM_1"/>
    <property type="match status" value="2"/>
</dbReference>
<dbReference type="InterPro" id="IPR050886">
    <property type="entry name" value="RNA-binding_reg"/>
</dbReference>
<feature type="region of interest" description="Disordered" evidence="3">
    <location>
        <begin position="36"/>
        <end position="96"/>
    </location>
</feature>
<feature type="compositionally biased region" description="Pro residues" evidence="3">
    <location>
        <begin position="267"/>
        <end position="278"/>
    </location>
</feature>
<feature type="region of interest" description="Disordered" evidence="3">
    <location>
        <begin position="127"/>
        <end position="148"/>
    </location>
</feature>
<evidence type="ECO:0000259" key="4">
    <source>
        <dbReference type="PROSITE" id="PS50102"/>
    </source>
</evidence>
<dbReference type="SUPFAM" id="SSF54928">
    <property type="entry name" value="RNA-binding domain, RBD"/>
    <property type="match status" value="2"/>
</dbReference>
<dbReference type="SMART" id="SM00360">
    <property type="entry name" value="RRM"/>
    <property type="match status" value="2"/>
</dbReference>
<feature type="compositionally biased region" description="Low complexity" evidence="3">
    <location>
        <begin position="79"/>
        <end position="88"/>
    </location>
</feature>
<feature type="compositionally biased region" description="Basic residues" evidence="3">
    <location>
        <begin position="525"/>
        <end position="542"/>
    </location>
</feature>
<accession>A0A5A8C126</accession>
<evidence type="ECO:0000313" key="5">
    <source>
        <dbReference type="EMBL" id="KAA0145641.1"/>
    </source>
</evidence>
<feature type="compositionally biased region" description="Low complexity" evidence="3">
    <location>
        <begin position="570"/>
        <end position="594"/>
    </location>
</feature>
<feature type="domain" description="RRM" evidence="4">
    <location>
        <begin position="321"/>
        <end position="397"/>
    </location>
</feature>
<dbReference type="Proteomes" id="UP000324907">
    <property type="component" value="Unassembled WGS sequence"/>
</dbReference>
<dbReference type="AlphaFoldDB" id="A0A5A8C126"/>
<protein>
    <recommendedName>
        <fullName evidence="4">RRM domain-containing protein</fullName>
    </recommendedName>
</protein>
<feature type="region of interest" description="Disordered" evidence="3">
    <location>
        <begin position="397"/>
        <end position="594"/>
    </location>
</feature>
<dbReference type="PANTHER" id="PTHR48024:SF56">
    <property type="entry name" value="HETEROGENEOUS NUCLEAR RIBONUCLEOPROTEIN A0"/>
    <property type="match status" value="1"/>
</dbReference>
<evidence type="ECO:0000256" key="3">
    <source>
        <dbReference type="SAM" id="MobiDB-lite"/>
    </source>
</evidence>
<dbReference type="InterPro" id="IPR012677">
    <property type="entry name" value="Nucleotide-bd_a/b_plait_sf"/>
</dbReference>
<keyword evidence="1 2" id="KW-0694">RNA-binding</keyword>
<dbReference type="GO" id="GO:0005634">
    <property type="term" value="C:nucleus"/>
    <property type="evidence" value="ECO:0007669"/>
    <property type="project" value="TreeGrafter"/>
</dbReference>
<feature type="compositionally biased region" description="Low complexity" evidence="3">
    <location>
        <begin position="40"/>
        <end position="53"/>
    </location>
</feature>
<evidence type="ECO:0000313" key="6">
    <source>
        <dbReference type="Proteomes" id="UP000324907"/>
    </source>
</evidence>
<dbReference type="Gene3D" id="3.30.70.330">
    <property type="match status" value="2"/>
</dbReference>
<sequence length="720" mass="73235">MAFHDACSTAQDGIWSDSACDRLSWAAPIPSDLRAELEGDSGPVPDGPPVAGAIASEPACRRFPAGSAETPDTADFPRGRAAPGLRAPRPTPRRGLLERNCRSGTLPAPVAVDGSATDSDAVVSGLPVGLTPAPEPAPESGLTGSTIPDKLFFGGGGLVGFDPLESPAGSALSHISQGSLQSPSFAALDDEAATRPVSTSPSGARHPLPQDHAGGSDSEESAPGERPGSATGIAFAKAARQRAGSRHGSPPGLSPPQGPSACAASPPRLPPTSCPPAPADLRGGAPPRMVFDARLGCWTIPSFSLAAPSSPALDARTPNPCKLFVGGLGMDTTDANLFAHFSHFGHVASAVVMRNKLTGAPRGFGFVVFTSDRAAAACLNTRQAICGRPVDISPAVPKAPSPAGLARTSPLGGAAGSFTPPHSGAGWASDFAPTPAPTTTLAALPAQGPHRHGGLPDWSPVGAGPAAQPSRQPLHHLPGHAPRGGVLHAGPRSGPMAPPHCGPRFGPRPGAGQAYAGPRGGAPHPHPHPQHQHQHHPQHHLQQHQQLQHGHGHGVPALPPAPPQFRLPARADGPSTAADAAAAPLAPPSRSADPPGAIRRIFVGGLPQSATEDDLGRHFVRFGEVVGCELMRDRANGRSRGFGFVTFASSAAAAAAAHTRRATVLGQQVDVSFAHPREVGRSRLELMSPAQAALTAAAAERAGQPHALSSLAERRADISC</sequence>
<reference evidence="5 6" key="1">
    <citation type="submission" date="2019-07" db="EMBL/GenBank/DDBJ databases">
        <title>Genomes of Cafeteria roenbergensis.</title>
        <authorList>
            <person name="Fischer M.G."/>
            <person name="Hackl T."/>
            <person name="Roman M."/>
        </authorList>
    </citation>
    <scope>NUCLEOTIDE SEQUENCE [LARGE SCALE GENOMIC DNA]</scope>
    <source>
        <strain evidence="5 6">RCC970-E3</strain>
    </source>
</reference>
<dbReference type="PANTHER" id="PTHR48024">
    <property type="entry name" value="GEO13361P1-RELATED"/>
    <property type="match status" value="1"/>
</dbReference>
<organism evidence="5 6">
    <name type="scientific">Cafeteria roenbergensis</name>
    <name type="common">Marine flagellate</name>
    <dbReference type="NCBI Taxonomy" id="33653"/>
    <lineage>
        <taxon>Eukaryota</taxon>
        <taxon>Sar</taxon>
        <taxon>Stramenopiles</taxon>
        <taxon>Bigyra</taxon>
        <taxon>Opalozoa</taxon>
        <taxon>Bicosoecida</taxon>
        <taxon>Cafeteriaceae</taxon>
        <taxon>Cafeteria</taxon>
    </lineage>
</organism>
<name>A0A5A8C126_CAFRO</name>
<gene>
    <name evidence="5" type="ORF">FNF28_07838</name>
</gene>
<proteinExistence type="predicted"/>
<comment type="caution">
    <text evidence="5">The sequence shown here is derived from an EMBL/GenBank/DDBJ whole genome shotgun (WGS) entry which is preliminary data.</text>
</comment>
<dbReference type="PROSITE" id="PS50102">
    <property type="entry name" value="RRM"/>
    <property type="match status" value="2"/>
</dbReference>
<dbReference type="GO" id="GO:0003723">
    <property type="term" value="F:RNA binding"/>
    <property type="evidence" value="ECO:0007669"/>
    <property type="project" value="UniProtKB-UniRule"/>
</dbReference>
<feature type="compositionally biased region" description="Low complexity" evidence="3">
    <location>
        <begin position="437"/>
        <end position="446"/>
    </location>
</feature>